<dbReference type="Proteomes" id="UP000434172">
    <property type="component" value="Unassembled WGS sequence"/>
</dbReference>
<sequence>MLLYPVCFTSPLATVMVPCSRPCSSQACPWMQHSGGSCLVPAYRCSGERSGQHPPTLLLCLANTIQKCTQAMCASRSGTPGQQLTPPTVHHSLVQRPPNIMSTRSERKRERTRRGMAVGGASTVAPDLVNQPTGETDQKTQRRDQGQSPWPRPGSLSEASQVPIYLL</sequence>
<gene>
    <name evidence="2" type="ORF">GQ607_011973</name>
</gene>
<protein>
    <submittedName>
        <fullName evidence="2">Uncharacterized protein</fullName>
    </submittedName>
</protein>
<organism evidence="2 3">
    <name type="scientific">Colletotrichum asianum</name>
    <dbReference type="NCBI Taxonomy" id="702518"/>
    <lineage>
        <taxon>Eukaryota</taxon>
        <taxon>Fungi</taxon>
        <taxon>Dikarya</taxon>
        <taxon>Ascomycota</taxon>
        <taxon>Pezizomycotina</taxon>
        <taxon>Sordariomycetes</taxon>
        <taxon>Hypocreomycetidae</taxon>
        <taxon>Glomerellales</taxon>
        <taxon>Glomerellaceae</taxon>
        <taxon>Colletotrichum</taxon>
        <taxon>Colletotrichum gloeosporioides species complex</taxon>
    </lineage>
</organism>
<keyword evidence="3" id="KW-1185">Reference proteome</keyword>
<feature type="compositionally biased region" description="Basic and acidic residues" evidence="1">
    <location>
        <begin position="136"/>
        <end position="145"/>
    </location>
</feature>
<evidence type="ECO:0000256" key="1">
    <source>
        <dbReference type="SAM" id="MobiDB-lite"/>
    </source>
</evidence>
<feature type="region of interest" description="Disordered" evidence="1">
    <location>
        <begin position="77"/>
        <end position="167"/>
    </location>
</feature>
<dbReference type="EMBL" id="WOWK01000079">
    <property type="protein sequence ID" value="KAF0320739.1"/>
    <property type="molecule type" value="Genomic_DNA"/>
</dbReference>
<feature type="compositionally biased region" description="Polar residues" evidence="1">
    <location>
        <begin position="77"/>
        <end position="86"/>
    </location>
</feature>
<name>A0A8H3ZI85_9PEZI</name>
<reference evidence="2 3" key="1">
    <citation type="submission" date="2019-12" db="EMBL/GenBank/DDBJ databases">
        <title>A genome sequence resource for the geographically widespread anthracnose pathogen Colletotrichum asianum.</title>
        <authorList>
            <person name="Meng Y."/>
        </authorList>
    </citation>
    <scope>NUCLEOTIDE SEQUENCE [LARGE SCALE GENOMIC DNA]</scope>
    <source>
        <strain evidence="2 3">ICMP 18580</strain>
    </source>
</reference>
<evidence type="ECO:0000313" key="2">
    <source>
        <dbReference type="EMBL" id="KAF0320739.1"/>
    </source>
</evidence>
<accession>A0A8H3ZI85</accession>
<proteinExistence type="predicted"/>
<dbReference type="AlphaFoldDB" id="A0A8H3ZI85"/>
<comment type="caution">
    <text evidence="2">The sequence shown here is derived from an EMBL/GenBank/DDBJ whole genome shotgun (WGS) entry which is preliminary data.</text>
</comment>
<evidence type="ECO:0000313" key="3">
    <source>
        <dbReference type="Proteomes" id="UP000434172"/>
    </source>
</evidence>